<protein>
    <submittedName>
        <fullName evidence="3">YceI family protein</fullName>
    </submittedName>
</protein>
<sequence>MTTATQPFAPGTYGADPVHSSFGFAVKHIVSTFRSSFNEVDATLTVADNGEVSLEGAAKAESIAITTPEQFRAHVLSPEFFDSASYPEITFRSTKVDFASDGTARVEGNLTVKDNTVDVVATGTYTEPVEGMMGETRGAVELSTTVDKNALGLTWNSPLPKGGNVLADEVTLSIHVEFVAQA</sequence>
<dbReference type="Gene3D" id="2.40.128.110">
    <property type="entry name" value="Lipid/polyisoprenoid-binding, YceI-like"/>
    <property type="match status" value="1"/>
</dbReference>
<proteinExistence type="inferred from homology"/>
<feature type="domain" description="Lipid/polyisoprenoid-binding YceI-like" evidence="2">
    <location>
        <begin position="12"/>
        <end position="179"/>
    </location>
</feature>
<dbReference type="PANTHER" id="PTHR34406">
    <property type="entry name" value="PROTEIN YCEI"/>
    <property type="match status" value="1"/>
</dbReference>
<dbReference type="InterPro" id="IPR007372">
    <property type="entry name" value="Lipid/polyisoprenoid-bd_YceI"/>
</dbReference>
<reference evidence="4" key="1">
    <citation type="submission" date="2021-11" db="EMBL/GenBank/DDBJ databases">
        <title>Cultivation dependent microbiological survey of springs from the worlds oldest radium mine currently devoted to the extraction of radon-saturated water.</title>
        <authorList>
            <person name="Kapinusova G."/>
            <person name="Smrhova T."/>
            <person name="Strejcek M."/>
            <person name="Suman J."/>
            <person name="Jani K."/>
            <person name="Pajer P."/>
            <person name="Uhlik O."/>
        </authorList>
    </citation>
    <scope>NUCLEOTIDE SEQUENCE [LARGE SCALE GENOMIC DNA]</scope>
    <source>
        <strain evidence="4">J379</strain>
    </source>
</reference>
<evidence type="ECO:0000256" key="1">
    <source>
        <dbReference type="ARBA" id="ARBA00008812"/>
    </source>
</evidence>
<dbReference type="PANTHER" id="PTHR34406:SF1">
    <property type="entry name" value="PROTEIN YCEI"/>
    <property type="match status" value="1"/>
</dbReference>
<evidence type="ECO:0000259" key="2">
    <source>
        <dbReference type="SMART" id="SM00867"/>
    </source>
</evidence>
<dbReference type="InterPro" id="IPR036761">
    <property type="entry name" value="TTHA0802/YceI-like_sf"/>
</dbReference>
<dbReference type="SUPFAM" id="SSF101874">
    <property type="entry name" value="YceI-like"/>
    <property type="match status" value="1"/>
</dbReference>
<dbReference type="Pfam" id="PF04264">
    <property type="entry name" value="YceI"/>
    <property type="match status" value="1"/>
</dbReference>
<dbReference type="RefSeq" id="WP_353862578.1">
    <property type="nucleotide sequence ID" value="NZ_CP088295.1"/>
</dbReference>
<dbReference type="Proteomes" id="UP001058860">
    <property type="component" value="Chromosome"/>
</dbReference>
<accession>A0ABY5PBJ3</accession>
<evidence type="ECO:0000313" key="3">
    <source>
        <dbReference type="EMBL" id="UUY02039.1"/>
    </source>
</evidence>
<organism evidence="3 4">
    <name type="scientific">Svornostia abyssi</name>
    <dbReference type="NCBI Taxonomy" id="2898438"/>
    <lineage>
        <taxon>Bacteria</taxon>
        <taxon>Bacillati</taxon>
        <taxon>Actinomycetota</taxon>
        <taxon>Thermoleophilia</taxon>
        <taxon>Solirubrobacterales</taxon>
        <taxon>Baekduiaceae</taxon>
        <taxon>Svornostia</taxon>
    </lineage>
</organism>
<dbReference type="SMART" id="SM00867">
    <property type="entry name" value="YceI"/>
    <property type="match status" value="1"/>
</dbReference>
<evidence type="ECO:0000313" key="4">
    <source>
        <dbReference type="Proteomes" id="UP001058860"/>
    </source>
</evidence>
<dbReference type="EMBL" id="CP088295">
    <property type="protein sequence ID" value="UUY02039.1"/>
    <property type="molecule type" value="Genomic_DNA"/>
</dbReference>
<keyword evidence="4" id="KW-1185">Reference proteome</keyword>
<comment type="similarity">
    <text evidence="1">Belongs to the UPF0312 family.</text>
</comment>
<name>A0ABY5PBJ3_9ACTN</name>
<gene>
    <name evidence="3" type="ORF">LRS13_15095</name>
</gene>